<name>A0A1I6HQW0_HALSD</name>
<proteinExistence type="predicted"/>
<accession>A0A1I6HQW0</accession>
<dbReference type="Proteomes" id="UP000198932">
    <property type="component" value="Unassembled WGS sequence"/>
</dbReference>
<feature type="compositionally biased region" description="Basic and acidic residues" evidence="1">
    <location>
        <begin position="126"/>
        <end position="135"/>
    </location>
</feature>
<dbReference type="EMBL" id="FOYN01000004">
    <property type="protein sequence ID" value="SFR56836.1"/>
    <property type="molecule type" value="Genomic_DNA"/>
</dbReference>
<feature type="region of interest" description="Disordered" evidence="1">
    <location>
        <begin position="126"/>
        <end position="148"/>
    </location>
</feature>
<sequence>MVKSTVRFPEPVVEEIESLVDEGEFESKSEFYRFSADYVLSRTLDEYDPATIDYDAIESEVMPEAERELGGDADADGPPFFESVAFVRKLALRGKFSDAEDFIDHQYVPGDRHAVLLEEILRLYREDATADDRPSTPEPEQEAPTRNR</sequence>
<dbReference type="OrthoDB" id="200459at2157"/>
<dbReference type="STRING" id="35743.SAMN04487937_2828"/>
<keyword evidence="3" id="KW-1185">Reference proteome</keyword>
<evidence type="ECO:0000313" key="3">
    <source>
        <dbReference type="Proteomes" id="UP000198932"/>
    </source>
</evidence>
<gene>
    <name evidence="2" type="ORF">SAMN04487937_2828</name>
</gene>
<organism evidence="2 3">
    <name type="scientific">Halorubrum sodomense</name>
    <dbReference type="NCBI Taxonomy" id="35743"/>
    <lineage>
        <taxon>Archaea</taxon>
        <taxon>Methanobacteriati</taxon>
        <taxon>Methanobacteriota</taxon>
        <taxon>Stenosarchaea group</taxon>
        <taxon>Halobacteria</taxon>
        <taxon>Halobacteriales</taxon>
        <taxon>Haloferacaceae</taxon>
        <taxon>Halorubrum</taxon>
    </lineage>
</organism>
<evidence type="ECO:0008006" key="4">
    <source>
        <dbReference type="Google" id="ProtNLM"/>
    </source>
</evidence>
<dbReference type="AlphaFoldDB" id="A0A1I6HQW0"/>
<evidence type="ECO:0000256" key="1">
    <source>
        <dbReference type="SAM" id="MobiDB-lite"/>
    </source>
</evidence>
<dbReference type="RefSeq" id="WP_092923660.1">
    <property type="nucleotide sequence ID" value="NZ_FOYN01000004.1"/>
</dbReference>
<dbReference type="CDD" id="cd22231">
    <property type="entry name" value="RHH_NikR_HicB-like"/>
    <property type="match status" value="1"/>
</dbReference>
<reference evidence="3" key="1">
    <citation type="submission" date="2016-10" db="EMBL/GenBank/DDBJ databases">
        <authorList>
            <person name="Varghese N."/>
            <person name="Submissions S."/>
        </authorList>
    </citation>
    <scope>NUCLEOTIDE SEQUENCE [LARGE SCALE GENOMIC DNA]</scope>
    <source>
        <strain evidence="3">RD 26</strain>
    </source>
</reference>
<evidence type="ECO:0000313" key="2">
    <source>
        <dbReference type="EMBL" id="SFR56836.1"/>
    </source>
</evidence>
<protein>
    <recommendedName>
        <fullName evidence="4">Transcriptional regulator, contains Arc/MetJ-type RHH (Ribbon-helix-helix) DNA-binding domain</fullName>
    </recommendedName>
</protein>